<feature type="transmembrane region" description="Helical" evidence="1">
    <location>
        <begin position="54"/>
        <end position="79"/>
    </location>
</feature>
<evidence type="ECO:0000256" key="1">
    <source>
        <dbReference type="SAM" id="Phobius"/>
    </source>
</evidence>
<dbReference type="Proteomes" id="UP000663866">
    <property type="component" value="Unassembled WGS sequence"/>
</dbReference>
<protein>
    <submittedName>
        <fullName evidence="2">Uncharacterized protein</fullName>
    </submittedName>
</protein>
<keyword evidence="1" id="KW-0472">Membrane</keyword>
<dbReference type="Proteomes" id="UP000663887">
    <property type="component" value="Unassembled WGS sequence"/>
</dbReference>
<feature type="transmembrane region" description="Helical" evidence="1">
    <location>
        <begin position="155"/>
        <end position="176"/>
    </location>
</feature>
<proteinExistence type="predicted"/>
<keyword evidence="6" id="KW-1185">Reference proteome</keyword>
<sequence length="220" mass="25431">MQFVEFNSKRNRRQQWQRIWPRTLLTFITIIEMLLTAAIIGLEFWSMIINVKYSFFFIGFLASLFFIITSISTFTIVCCCKKSLSCATYVLVVHILSIAASSVLLFYDVLFLRNSYTCLWPNGLCDEDQLNFNIFGIALSVSRDIHSIKFTVIKIQIICSVVMIFMCLVYIGIYIYTNIRVYTSNRVTDSHTVIELGRVQQPPPPYWPTPPKTLPPSSEF</sequence>
<feature type="transmembrane region" description="Helical" evidence="1">
    <location>
        <begin position="86"/>
        <end position="107"/>
    </location>
</feature>
<dbReference type="EMBL" id="CAJOBG010003991">
    <property type="protein sequence ID" value="CAF4090210.1"/>
    <property type="molecule type" value="Genomic_DNA"/>
</dbReference>
<evidence type="ECO:0000313" key="4">
    <source>
        <dbReference type="EMBL" id="CAF4072427.1"/>
    </source>
</evidence>
<comment type="caution">
    <text evidence="2">The sequence shown here is derived from an EMBL/GenBank/DDBJ whole genome shotgun (WGS) entry which is preliminary data.</text>
</comment>
<dbReference type="Proteomes" id="UP000663856">
    <property type="component" value="Unassembled WGS sequence"/>
</dbReference>
<dbReference type="EMBL" id="CAJNRF010017159">
    <property type="protein sequence ID" value="CAF2224745.1"/>
    <property type="molecule type" value="Genomic_DNA"/>
</dbReference>
<evidence type="ECO:0000313" key="7">
    <source>
        <dbReference type="Proteomes" id="UP000663887"/>
    </source>
</evidence>
<evidence type="ECO:0000313" key="2">
    <source>
        <dbReference type="EMBL" id="CAF2109690.1"/>
    </source>
</evidence>
<evidence type="ECO:0000313" key="6">
    <source>
        <dbReference type="Proteomes" id="UP000663866"/>
    </source>
</evidence>
<accession>A0A816UJG9</accession>
<dbReference type="EMBL" id="CAJOBF010003071">
    <property type="protein sequence ID" value="CAF4072427.1"/>
    <property type="molecule type" value="Genomic_DNA"/>
</dbReference>
<evidence type="ECO:0000313" key="3">
    <source>
        <dbReference type="EMBL" id="CAF2224745.1"/>
    </source>
</evidence>
<reference evidence="2" key="1">
    <citation type="submission" date="2021-02" db="EMBL/GenBank/DDBJ databases">
        <authorList>
            <person name="Nowell W R."/>
        </authorList>
    </citation>
    <scope>NUCLEOTIDE SEQUENCE</scope>
</reference>
<organism evidence="2 7">
    <name type="scientific">Rotaria magnacalcarata</name>
    <dbReference type="NCBI Taxonomy" id="392030"/>
    <lineage>
        <taxon>Eukaryota</taxon>
        <taxon>Metazoa</taxon>
        <taxon>Spiralia</taxon>
        <taxon>Gnathifera</taxon>
        <taxon>Rotifera</taxon>
        <taxon>Eurotatoria</taxon>
        <taxon>Bdelloidea</taxon>
        <taxon>Philodinida</taxon>
        <taxon>Philodinidae</taxon>
        <taxon>Rotaria</taxon>
    </lineage>
</organism>
<keyword evidence="1" id="KW-1133">Transmembrane helix</keyword>
<evidence type="ECO:0000313" key="5">
    <source>
        <dbReference type="EMBL" id="CAF4090210.1"/>
    </source>
</evidence>
<name>A0A816UJG9_9BILA</name>
<keyword evidence="1" id="KW-0812">Transmembrane</keyword>
<gene>
    <name evidence="5" type="ORF">OVN521_LOCUS20310</name>
    <name evidence="4" type="ORF">UXM345_LOCUS20527</name>
    <name evidence="3" type="ORF">WKI299_LOCUS35707</name>
    <name evidence="2" type="ORF">XDN619_LOCUS20495</name>
</gene>
<dbReference type="EMBL" id="CAJNRG010009058">
    <property type="protein sequence ID" value="CAF2109690.1"/>
    <property type="molecule type" value="Genomic_DNA"/>
</dbReference>
<feature type="transmembrane region" description="Helical" evidence="1">
    <location>
        <begin position="20"/>
        <end position="42"/>
    </location>
</feature>
<dbReference type="Proteomes" id="UP000663842">
    <property type="component" value="Unassembled WGS sequence"/>
</dbReference>
<dbReference type="AlphaFoldDB" id="A0A816UJG9"/>